<dbReference type="PATRIC" id="fig|2162.10.peg.436"/>
<dbReference type="GeneID" id="26738685"/>
<proteinExistence type="predicted"/>
<keyword evidence="4" id="KW-1185">Reference proteome</keyword>
<evidence type="ECO:0000313" key="2">
    <source>
        <dbReference type="EMBL" id="CEL24070.1"/>
    </source>
</evidence>
<dbReference type="KEGG" id="mfc:BRM9_1933"/>
<dbReference type="RefSeq" id="WP_048085618.1">
    <property type="nucleotide sequence ID" value="NZ_CP006933.1"/>
</dbReference>
<dbReference type="Proteomes" id="UP000062768">
    <property type="component" value="Chromosome I"/>
</dbReference>
<evidence type="ECO:0000313" key="4">
    <source>
        <dbReference type="Proteomes" id="UP000062768"/>
    </source>
</evidence>
<dbReference type="GO" id="GO:0016628">
    <property type="term" value="F:oxidoreductase activity, acting on the CH-CH group of donors, NAD or NADP as acceptor"/>
    <property type="evidence" value="ECO:0007669"/>
    <property type="project" value="InterPro"/>
</dbReference>
<dbReference type="Proteomes" id="UP000029661">
    <property type="component" value="Chromosome"/>
</dbReference>
<organism evidence="1 3">
    <name type="scientific">Methanobacterium formicicum</name>
    <dbReference type="NCBI Taxonomy" id="2162"/>
    <lineage>
        <taxon>Archaea</taxon>
        <taxon>Methanobacteriati</taxon>
        <taxon>Methanobacteriota</taxon>
        <taxon>Methanomada group</taxon>
        <taxon>Methanobacteria</taxon>
        <taxon>Methanobacteriales</taxon>
        <taxon>Methanobacteriaceae</taxon>
        <taxon>Methanobacterium</taxon>
    </lineage>
</organism>
<evidence type="ECO:0000313" key="3">
    <source>
        <dbReference type="Proteomes" id="UP000029661"/>
    </source>
</evidence>
<dbReference type="EMBL" id="LN734822">
    <property type="protein sequence ID" value="CEL24070.1"/>
    <property type="molecule type" value="Genomic_DNA"/>
</dbReference>
<accession>A0A089ZF59</accession>
<gene>
    <name evidence="1" type="ORF">BRM9_1933</name>
    <name evidence="2" type="ORF">MB9_0423</name>
</gene>
<reference evidence="1" key="1">
    <citation type="submission" date="2013-12" db="EMBL/GenBank/DDBJ databases">
        <title>The complete genome sequence of Methanobacterium sp. BRM9.</title>
        <authorList>
            <consortium name="Pastoral Greenhouse Gas Research Consortium"/>
            <person name="Kelly W.J."/>
            <person name="Leahy S.C."/>
            <person name="Perry R."/>
            <person name="Li D."/>
            <person name="Altermann E."/>
            <person name="Lambie S.C."/>
            <person name="Attwood G.T."/>
        </authorList>
    </citation>
    <scope>NUCLEOTIDE SEQUENCE [LARGE SCALE GENOMIC DNA]</scope>
    <source>
        <strain evidence="1">BRM9</strain>
    </source>
</reference>
<dbReference type="Gene3D" id="3.50.50.60">
    <property type="entry name" value="FAD/NAD(P)-binding domain"/>
    <property type="match status" value="1"/>
</dbReference>
<evidence type="ECO:0000313" key="1">
    <source>
        <dbReference type="EMBL" id="AIS32737.1"/>
    </source>
</evidence>
<dbReference type="OrthoDB" id="46008at2157"/>
<protein>
    <submittedName>
        <fullName evidence="1 2">Geranylgeranyl reductase</fullName>
    </submittedName>
</protein>
<dbReference type="EMBL" id="CP006933">
    <property type="protein sequence ID" value="AIS32737.1"/>
    <property type="molecule type" value="Genomic_DNA"/>
</dbReference>
<dbReference type="STRING" id="2162.BRM9_1933"/>
<name>A0A089ZF59_METFO</name>
<dbReference type="PANTHER" id="PTHR42685:SF18">
    <property type="entry name" value="DIGERANYLGERANYLGLYCEROPHOSPHOLIPID REDUCTASE"/>
    <property type="match status" value="1"/>
</dbReference>
<reference evidence="2" key="2">
    <citation type="submission" date="2014-09" db="EMBL/GenBank/DDBJ databases">
        <authorList>
            <person name="Bishop-Lilly K.A."/>
            <person name="Broomall S.M."/>
            <person name="Chain P.S."/>
            <person name="Chertkov O."/>
            <person name="Coyne S.R."/>
            <person name="Daligault H.E."/>
            <person name="Davenport K.W."/>
            <person name="Erkkila T."/>
            <person name="Frey K.G."/>
            <person name="Gibbons H.S."/>
            <person name="Gu W."/>
            <person name="Jaissle J."/>
            <person name="Johnson S.L."/>
            <person name="Koroleva G.I."/>
            <person name="Ladner J.T."/>
            <person name="Lo C.-C."/>
            <person name="Minogue T.D."/>
            <person name="Munk C."/>
            <person name="Palacios G.F."/>
            <person name="Redden C.L."/>
            <person name="Rosenzweig C.N."/>
            <person name="Scholz M.B."/>
            <person name="Teshima H."/>
            <person name="Xu Y."/>
        </authorList>
    </citation>
    <scope>NUCLEOTIDE SEQUENCE</scope>
    <source>
        <strain evidence="2">Mb9</strain>
    </source>
</reference>
<dbReference type="InterPro" id="IPR011777">
    <property type="entry name" value="Geranylgeranyl_Rdtase_fam"/>
</dbReference>
<dbReference type="PANTHER" id="PTHR42685">
    <property type="entry name" value="GERANYLGERANYL DIPHOSPHATE REDUCTASE"/>
    <property type="match status" value="1"/>
</dbReference>
<dbReference type="SUPFAM" id="SSF51905">
    <property type="entry name" value="FAD/NAD(P)-binding domain"/>
    <property type="match status" value="1"/>
</dbReference>
<dbReference type="InterPro" id="IPR050407">
    <property type="entry name" value="Geranylgeranyl_reductase"/>
</dbReference>
<dbReference type="PRINTS" id="PR00420">
    <property type="entry name" value="RNGMNOXGNASE"/>
</dbReference>
<sequence length="392" mass="43986">MKNYDVAVVGAGPVGSTFARHMAEKGYKVAVLEKKREIGVPLQCAGLLGKRIKKVNILPDKFIINPVHGAFLHSPEDTILSVQKDKPEAYVLDRVGYDKFLAQLAEDAGADIFLNQKVEKVDTLRGVIDIKNKENDKISATVVVGADGHASTISEKFNPPVESFQAAQYLVDVGEKRFQKDYVHLYVDSRVAPGFLWVIPLSESTARIGLFADCNYQQLNILLKELIDKRPEIRGSTILKKYYGVIPKYNSQKQLVKDRVLLLGDAASQVKPTTGGGLIMGFTCAEIASRAASQALENENIELLANYPQEYHEEFRKELKAQLMVHKIFKSLTDADLEYMFRKLKEEGAEEIISHYGDMDSQSILIKELLKRGILFSILPKMLSRRISNLWK</sequence>
<dbReference type="AlphaFoldDB" id="A0A089ZF59"/>
<dbReference type="NCBIfam" id="TIGR02032">
    <property type="entry name" value="GG-red-SF"/>
    <property type="match status" value="1"/>
</dbReference>
<dbReference type="Pfam" id="PF05834">
    <property type="entry name" value="Lycopene_cycl"/>
    <property type="match status" value="1"/>
</dbReference>
<dbReference type="InterPro" id="IPR036188">
    <property type="entry name" value="FAD/NAD-bd_sf"/>
</dbReference>